<organism evidence="3">
    <name type="scientific">Thelazia callipaeda</name>
    <name type="common">Oriental eyeworm</name>
    <name type="synonym">Parasitic nematode</name>
    <dbReference type="NCBI Taxonomy" id="103827"/>
    <lineage>
        <taxon>Eukaryota</taxon>
        <taxon>Metazoa</taxon>
        <taxon>Ecdysozoa</taxon>
        <taxon>Nematoda</taxon>
        <taxon>Chromadorea</taxon>
        <taxon>Rhabditida</taxon>
        <taxon>Spirurina</taxon>
        <taxon>Spiruromorpha</taxon>
        <taxon>Thelazioidea</taxon>
        <taxon>Thelaziidae</taxon>
        <taxon>Thelazia</taxon>
    </lineage>
</organism>
<name>A0A0N5CS73_THECL</name>
<protein>
    <submittedName>
        <fullName evidence="3">Ground-like domain-containing protein</fullName>
    </submittedName>
</protein>
<evidence type="ECO:0000313" key="3">
    <source>
        <dbReference type="WBParaSite" id="TCLT_0000307401-mRNA-1"/>
    </source>
</evidence>
<proteinExistence type="predicted"/>
<dbReference type="WBParaSite" id="TCLT_0000307401-mRNA-1">
    <property type="protein sequence ID" value="TCLT_0000307401-mRNA-1"/>
    <property type="gene ID" value="TCLT_0000307401"/>
</dbReference>
<dbReference type="EMBL" id="UYYF01000949">
    <property type="protein sequence ID" value="VDM99359.1"/>
    <property type="molecule type" value="Genomic_DNA"/>
</dbReference>
<gene>
    <name evidence="1" type="ORF">TCLT_LOCUS3074</name>
</gene>
<keyword evidence="2" id="KW-1185">Reference proteome</keyword>
<dbReference type="AlphaFoldDB" id="A0A0N5CS73"/>
<reference evidence="3" key="1">
    <citation type="submission" date="2017-02" db="UniProtKB">
        <authorList>
            <consortium name="WormBaseParasite"/>
        </authorList>
    </citation>
    <scope>IDENTIFICATION</scope>
</reference>
<dbReference type="OrthoDB" id="5805115at2759"/>
<evidence type="ECO:0000313" key="2">
    <source>
        <dbReference type="Proteomes" id="UP000276776"/>
    </source>
</evidence>
<dbReference type="Proteomes" id="UP000276776">
    <property type="component" value="Unassembled WGS sequence"/>
</dbReference>
<reference evidence="1 2" key="2">
    <citation type="submission" date="2018-11" db="EMBL/GenBank/DDBJ databases">
        <authorList>
            <consortium name="Pathogen Informatics"/>
        </authorList>
    </citation>
    <scope>NUCLEOTIDE SEQUENCE [LARGE SCALE GENOMIC DNA]</scope>
</reference>
<sequence length="70" mass="8229">MRLGKLNRELAQHLETLRTRNRRSITVKGQGLMSKTEILCAANRHYLICFGNKECRDDYTAHVNNYLMFN</sequence>
<evidence type="ECO:0000313" key="1">
    <source>
        <dbReference type="EMBL" id="VDM99359.1"/>
    </source>
</evidence>
<accession>A0A0N5CS73</accession>